<name>A0A8T0FXB0_ARGBR</name>
<keyword evidence="8" id="KW-1185">Reference proteome</keyword>
<comment type="cofactor">
    <cofactor evidence="1">
        <name>FAD</name>
        <dbReference type="ChEBI" id="CHEBI:57692"/>
    </cofactor>
</comment>
<dbReference type="GO" id="GO:0050660">
    <property type="term" value="F:flavin adenine dinucleotide binding"/>
    <property type="evidence" value="ECO:0007669"/>
    <property type="project" value="InterPro"/>
</dbReference>
<protein>
    <submittedName>
        <fullName evidence="7">Monomeric sarcosine oxidase like protein</fullName>
    </submittedName>
</protein>
<dbReference type="EMBL" id="JABXBU010000001">
    <property type="protein sequence ID" value="KAF8795754.1"/>
    <property type="molecule type" value="Genomic_DNA"/>
</dbReference>
<dbReference type="InterPro" id="IPR036188">
    <property type="entry name" value="FAD/NAD-bd_sf"/>
</dbReference>
<keyword evidence="3" id="KW-0285">Flavoprotein</keyword>
<dbReference type="SUPFAM" id="SSF51905">
    <property type="entry name" value="FAD/NAD(P)-binding domain"/>
    <property type="match status" value="1"/>
</dbReference>
<dbReference type="InterPro" id="IPR006076">
    <property type="entry name" value="FAD-dep_OxRdtase"/>
</dbReference>
<dbReference type="Gene3D" id="3.50.50.60">
    <property type="entry name" value="FAD/NAD(P)-binding domain"/>
    <property type="match status" value="1"/>
</dbReference>
<keyword evidence="4" id="KW-0274">FAD</keyword>
<dbReference type="Pfam" id="PF01266">
    <property type="entry name" value="DAO"/>
    <property type="match status" value="1"/>
</dbReference>
<reference evidence="7" key="1">
    <citation type="journal article" date="2020" name="bioRxiv">
        <title>Chromosome-level reference genome of the European wasp spider Argiope bruennichi: a resource for studies on range expansion and evolutionary adaptation.</title>
        <authorList>
            <person name="Sheffer M.M."/>
            <person name="Hoppe A."/>
            <person name="Krehenwinkel H."/>
            <person name="Uhl G."/>
            <person name="Kuss A.W."/>
            <person name="Jensen L."/>
            <person name="Jensen C."/>
            <person name="Gillespie R.G."/>
            <person name="Hoff K.J."/>
            <person name="Prost S."/>
        </authorList>
    </citation>
    <scope>NUCLEOTIDE SEQUENCE</scope>
</reference>
<evidence type="ECO:0000256" key="1">
    <source>
        <dbReference type="ARBA" id="ARBA00001974"/>
    </source>
</evidence>
<dbReference type="AlphaFoldDB" id="A0A8T0FXB0"/>
<evidence type="ECO:0000313" key="7">
    <source>
        <dbReference type="EMBL" id="KAF8795754.1"/>
    </source>
</evidence>
<dbReference type="PANTHER" id="PTHR10961:SF10">
    <property type="entry name" value="FAD DEPENDENT OXIDOREDUCTASE DOMAIN-CONTAINING PROTEIN"/>
    <property type="match status" value="1"/>
</dbReference>
<proteinExistence type="inferred from homology"/>
<keyword evidence="5" id="KW-0560">Oxidoreductase</keyword>
<evidence type="ECO:0000256" key="3">
    <source>
        <dbReference type="ARBA" id="ARBA00022630"/>
    </source>
</evidence>
<evidence type="ECO:0000256" key="2">
    <source>
        <dbReference type="ARBA" id="ARBA00010989"/>
    </source>
</evidence>
<dbReference type="Gene3D" id="3.30.9.10">
    <property type="entry name" value="D-Amino Acid Oxidase, subunit A, domain 2"/>
    <property type="match status" value="1"/>
</dbReference>
<dbReference type="GO" id="GO:0008115">
    <property type="term" value="F:sarcosine oxidase activity"/>
    <property type="evidence" value="ECO:0007669"/>
    <property type="project" value="TreeGrafter"/>
</dbReference>
<evidence type="ECO:0000313" key="8">
    <source>
        <dbReference type="Proteomes" id="UP000807504"/>
    </source>
</evidence>
<organism evidence="7 8">
    <name type="scientific">Argiope bruennichi</name>
    <name type="common">Wasp spider</name>
    <name type="synonym">Aranea bruennichi</name>
    <dbReference type="NCBI Taxonomy" id="94029"/>
    <lineage>
        <taxon>Eukaryota</taxon>
        <taxon>Metazoa</taxon>
        <taxon>Ecdysozoa</taxon>
        <taxon>Arthropoda</taxon>
        <taxon>Chelicerata</taxon>
        <taxon>Arachnida</taxon>
        <taxon>Araneae</taxon>
        <taxon>Araneomorphae</taxon>
        <taxon>Entelegynae</taxon>
        <taxon>Araneoidea</taxon>
        <taxon>Araneidae</taxon>
        <taxon>Argiope</taxon>
    </lineage>
</organism>
<comment type="similarity">
    <text evidence="2">Belongs to the MSOX/MTOX family.</text>
</comment>
<evidence type="ECO:0000256" key="5">
    <source>
        <dbReference type="ARBA" id="ARBA00023002"/>
    </source>
</evidence>
<dbReference type="PANTHER" id="PTHR10961">
    <property type="entry name" value="PEROXISOMAL SARCOSINE OXIDASE"/>
    <property type="match status" value="1"/>
</dbReference>
<evidence type="ECO:0000256" key="4">
    <source>
        <dbReference type="ARBA" id="ARBA00022827"/>
    </source>
</evidence>
<gene>
    <name evidence="7" type="ORF">HNY73_000217</name>
</gene>
<reference evidence="7" key="2">
    <citation type="submission" date="2020-06" db="EMBL/GenBank/DDBJ databases">
        <authorList>
            <person name="Sheffer M."/>
        </authorList>
    </citation>
    <scope>NUCLEOTIDE SEQUENCE</scope>
</reference>
<dbReference type="InterPro" id="IPR045170">
    <property type="entry name" value="MTOX"/>
</dbReference>
<dbReference type="Proteomes" id="UP000807504">
    <property type="component" value="Unassembled WGS sequence"/>
</dbReference>
<sequence length="397" mass="44255">MAVEVYIVGHWCGSFEARLQAASAIRIKVCLVGPAEPTPEELQKRDIFGAHYDEGRITRILDDAPACEVLSQHSISRYRELEKLSGINFYEPVGCLFTGPRNDKFIRACIASSAVYKVPLVKMEGNEETFKRRYPYLKLESDEVALLDDAVGGHISPRNLVAAQKRVAHLQGCHIIESVVCGMETQSDGIHVVETESKGEIKAKRLLIATGGFVNLKNMSVLKPLVVKRLKETVVLFKLPEDEVQRLSSMPSMISVRDNNNGAYILPPIKYPDGQYYLKFGKLRAQEDDDELKTLEELREWYLSDGDSEIETYIQFIIDLIPGLNFNSLSRRTCVTCNTPSGLPYIDRVSPTVTVAVAGNGKGAKFSDEVGRIAAHFSLTGKWDSELSQGLFEATYQ</sequence>
<evidence type="ECO:0000259" key="6">
    <source>
        <dbReference type="Pfam" id="PF01266"/>
    </source>
</evidence>
<comment type="caution">
    <text evidence="7">The sequence shown here is derived from an EMBL/GenBank/DDBJ whole genome shotgun (WGS) entry which is preliminary data.</text>
</comment>
<accession>A0A8T0FXB0</accession>
<feature type="domain" description="FAD dependent oxidoreductase" evidence="6">
    <location>
        <begin position="69"/>
        <end position="376"/>
    </location>
</feature>